<reference evidence="3 4" key="1">
    <citation type="submission" date="2015-06" db="EMBL/GenBank/DDBJ databases">
        <title>Improved classification and identification of acetic acid bacteria using matrix-assisted laser desorption/ionization time-of-flight mass spectrometry; Gluconobacter nephelii and Gluconobacter uchimurae are later heterotypic synonyms of Gluconobacter japonicus and Gluconobacter oxydans, respectively.</title>
        <authorList>
            <person name="Li L."/>
            <person name="Cleenwerck I."/>
            <person name="De Vuyst L."/>
            <person name="Vandamme P."/>
        </authorList>
    </citation>
    <scope>NUCLEOTIDE SEQUENCE [LARGE SCALE GENOMIC DNA]</scope>
    <source>
        <strain evidence="3 4">LMG 1356</strain>
    </source>
</reference>
<dbReference type="PROSITE" id="PS00061">
    <property type="entry name" value="ADH_SHORT"/>
    <property type="match status" value="1"/>
</dbReference>
<dbReference type="InterPro" id="IPR020904">
    <property type="entry name" value="Sc_DH/Rdtase_CS"/>
</dbReference>
<dbReference type="Proteomes" id="UP000075682">
    <property type="component" value="Unassembled WGS sequence"/>
</dbReference>
<name>A0AAW3QTY1_9PROT</name>
<keyword evidence="2" id="KW-0560">Oxidoreductase</keyword>
<dbReference type="GO" id="GO:0016491">
    <property type="term" value="F:oxidoreductase activity"/>
    <property type="evidence" value="ECO:0007669"/>
    <property type="project" value="UniProtKB-KW"/>
</dbReference>
<evidence type="ECO:0000313" key="3">
    <source>
        <dbReference type="EMBL" id="KXV37115.1"/>
    </source>
</evidence>
<protein>
    <submittedName>
        <fullName evidence="3">Short-chain dehydrogenase</fullName>
    </submittedName>
</protein>
<evidence type="ECO:0000313" key="4">
    <source>
        <dbReference type="Proteomes" id="UP000075682"/>
    </source>
</evidence>
<comment type="caution">
    <text evidence="3">The sequence shown here is derived from an EMBL/GenBank/DDBJ whole genome shotgun (WGS) entry which is preliminary data.</text>
</comment>
<dbReference type="AlphaFoldDB" id="A0AAW3QTY1"/>
<accession>A0AAW3QTY1</accession>
<gene>
    <name evidence="3" type="ORF">AD941_12750</name>
</gene>
<dbReference type="EMBL" id="LHZN01000142">
    <property type="protein sequence ID" value="KXV37115.1"/>
    <property type="molecule type" value="Genomic_DNA"/>
</dbReference>
<dbReference type="PROSITE" id="PS51257">
    <property type="entry name" value="PROKAR_LIPOPROTEIN"/>
    <property type="match status" value="1"/>
</dbReference>
<proteinExistence type="inferred from homology"/>
<dbReference type="PANTHER" id="PTHR44196:SF1">
    <property type="entry name" value="DEHYDROGENASE_REDUCTASE SDR FAMILY MEMBER 7B"/>
    <property type="match status" value="1"/>
</dbReference>
<dbReference type="GO" id="GO:0016020">
    <property type="term" value="C:membrane"/>
    <property type="evidence" value="ECO:0007669"/>
    <property type="project" value="TreeGrafter"/>
</dbReference>
<dbReference type="InterPro" id="IPR036291">
    <property type="entry name" value="NAD(P)-bd_dom_sf"/>
</dbReference>
<comment type="similarity">
    <text evidence="1">Belongs to the short-chain dehydrogenases/reductases (SDR) family.</text>
</comment>
<dbReference type="PANTHER" id="PTHR44196">
    <property type="entry name" value="DEHYDROGENASE/REDUCTASE SDR FAMILY MEMBER 7B"/>
    <property type="match status" value="1"/>
</dbReference>
<dbReference type="PRINTS" id="PR00081">
    <property type="entry name" value="GDHRDH"/>
</dbReference>
<sequence>MKLFSCRERASVPSFAVMTGGTGGIGCEIAGLLLEQGWDVLLLTRQPHKAEELISSRNGRFEAVYCDLTKPAELESVSNAILERKKNIRLLIHCAGKIDPEMTRNITRRSLEEQMTINLTSPILMTSQLLPAVSFGAHIVFVNSIAGVMPLQGSSVYSATKFGLRGFARSLALEFKSEALRVSSIFLGAVDTPMLEQETRDGGSVLNFVNKPLSARHVANLIIRMSEGKGREVFLPALDGIFAHACLIMPWLLRITTPILEKVGHIGMQRFHKNKKIFQKKLIKTLTER</sequence>
<dbReference type="RefSeq" id="WP_062032180.1">
    <property type="nucleotide sequence ID" value="NZ_BEWL01000006.1"/>
</dbReference>
<dbReference type="SUPFAM" id="SSF51735">
    <property type="entry name" value="NAD(P)-binding Rossmann-fold domains"/>
    <property type="match status" value="1"/>
</dbReference>
<evidence type="ECO:0000256" key="1">
    <source>
        <dbReference type="ARBA" id="ARBA00006484"/>
    </source>
</evidence>
<dbReference type="Gene3D" id="3.40.50.720">
    <property type="entry name" value="NAD(P)-binding Rossmann-like Domain"/>
    <property type="match status" value="1"/>
</dbReference>
<dbReference type="Pfam" id="PF00106">
    <property type="entry name" value="adh_short"/>
    <property type="match status" value="1"/>
</dbReference>
<dbReference type="InterPro" id="IPR002347">
    <property type="entry name" value="SDR_fam"/>
</dbReference>
<organism evidence="3 4">
    <name type="scientific">Gluconobacter albidus</name>
    <dbReference type="NCBI Taxonomy" id="318683"/>
    <lineage>
        <taxon>Bacteria</taxon>
        <taxon>Pseudomonadati</taxon>
        <taxon>Pseudomonadota</taxon>
        <taxon>Alphaproteobacteria</taxon>
        <taxon>Acetobacterales</taxon>
        <taxon>Acetobacteraceae</taxon>
        <taxon>Gluconobacter</taxon>
    </lineage>
</organism>
<evidence type="ECO:0000256" key="2">
    <source>
        <dbReference type="ARBA" id="ARBA00023002"/>
    </source>
</evidence>